<dbReference type="EMBL" id="CAWVOK010000033">
    <property type="protein sequence ID" value="CAK8163500.1"/>
    <property type="molecule type" value="Genomic_DNA"/>
</dbReference>
<dbReference type="SUPFAM" id="SSF54001">
    <property type="entry name" value="Cysteine proteinases"/>
    <property type="match status" value="1"/>
</dbReference>
<evidence type="ECO:0000256" key="2">
    <source>
        <dbReference type="SAM" id="Phobius"/>
    </source>
</evidence>
<dbReference type="Gene3D" id="3.40.395.10">
    <property type="entry name" value="Adenoviral Proteinase, Chain A"/>
    <property type="match status" value="1"/>
</dbReference>
<evidence type="ECO:0000313" key="4">
    <source>
        <dbReference type="Proteomes" id="UP001314181"/>
    </source>
</evidence>
<keyword evidence="2" id="KW-1133">Transmembrane helix</keyword>
<comment type="caution">
    <text evidence="3">The sequence shown here is derived from an EMBL/GenBank/DDBJ whole genome shotgun (WGS) entry which is preliminary data.</text>
</comment>
<dbReference type="RefSeq" id="WP_338364754.1">
    <property type="nucleotide sequence ID" value="NZ_CAWVOK010000033.1"/>
</dbReference>
<dbReference type="Proteomes" id="UP001314181">
    <property type="component" value="Unassembled WGS sequence"/>
</dbReference>
<evidence type="ECO:0008006" key="5">
    <source>
        <dbReference type="Google" id="ProtNLM"/>
    </source>
</evidence>
<proteinExistence type="predicted"/>
<protein>
    <recommendedName>
        <fullName evidence="5">Ubiquitin-like protease family profile domain-containing protein</fullName>
    </recommendedName>
</protein>
<organism evidence="3 4">
    <name type="scientific">Candidatus Xenohaliotis californiensis</name>
    <dbReference type="NCBI Taxonomy" id="84677"/>
    <lineage>
        <taxon>Bacteria</taxon>
        <taxon>Pseudomonadati</taxon>
        <taxon>Pseudomonadota</taxon>
        <taxon>Alphaproteobacteria</taxon>
        <taxon>Rickettsiales</taxon>
        <taxon>Anaplasmataceae</taxon>
        <taxon>Candidatus Xenohaliotis</taxon>
    </lineage>
</organism>
<sequence>MKKHYLQKSIAIKKKSKISLLFKKILKLTSTVTLAVLTIVKFIITPVIYCITKPASYLIGLFKVKTNNKLAIKDTSQQNPANDVQDNTIETPTTPYSEDSATNNVNKDEQIKCSTTPYEDSTAEQDYVITNSHIQQNMIQASNNTITETASTHETTSKPTTVAAPKSVVVETGTNAYKPPMPKSIVVETGTNAYKPPTPKSIVVETGTNAYKPLKPIAKTASLNPSSAEYSLNIIEKNAWYEDRTINLITEHLNKKYQDSCVYPVYGCCLAHSMFSKDYDAENFISLFIPPEDYKQLDDKMQKHGKLILAIPSNNADISTIQKNRTAGTHWYLTLLKITPPKHNDTYQLTISLVNTSPIEPFDHDVQEKIKEFVCMLLKKIKNLDVKIDDEVIIHKASHANIGDGSTCGGFTVHFIERALIENDLLENNSAEPPTKIRRAHAEIIKSIISEKKSVLAS</sequence>
<evidence type="ECO:0000256" key="1">
    <source>
        <dbReference type="SAM" id="MobiDB-lite"/>
    </source>
</evidence>
<reference evidence="3 4" key="1">
    <citation type="submission" date="2024-01" db="EMBL/GenBank/DDBJ databases">
        <authorList>
            <person name="Kunselman E."/>
        </authorList>
    </citation>
    <scope>NUCLEOTIDE SEQUENCE [LARGE SCALE GENOMIC DNA]</scope>
    <source>
        <strain evidence="3">2 abalone samples</strain>
    </source>
</reference>
<feature type="transmembrane region" description="Helical" evidence="2">
    <location>
        <begin position="21"/>
        <end position="44"/>
    </location>
</feature>
<keyword evidence="4" id="KW-1185">Reference proteome</keyword>
<keyword evidence="2" id="KW-0472">Membrane</keyword>
<gene>
    <name evidence="3" type="ORF">CAXC1_70024</name>
</gene>
<name>A0ABP0EXQ4_9RICK</name>
<accession>A0ABP0EXQ4</accession>
<dbReference type="InterPro" id="IPR038765">
    <property type="entry name" value="Papain-like_cys_pep_sf"/>
</dbReference>
<keyword evidence="2" id="KW-0812">Transmembrane</keyword>
<evidence type="ECO:0000313" key="3">
    <source>
        <dbReference type="EMBL" id="CAK8163500.1"/>
    </source>
</evidence>
<feature type="region of interest" description="Disordered" evidence="1">
    <location>
        <begin position="75"/>
        <end position="102"/>
    </location>
</feature>